<dbReference type="PANTHER" id="PTHR42754:SF1">
    <property type="entry name" value="LIPOPROTEIN"/>
    <property type="match status" value="1"/>
</dbReference>
<dbReference type="STRING" id="659014.SAMN04487996_1182"/>
<proteinExistence type="predicted"/>
<organism evidence="2 3">
    <name type="scientific">Dyadobacter soli</name>
    <dbReference type="NCBI Taxonomy" id="659014"/>
    <lineage>
        <taxon>Bacteria</taxon>
        <taxon>Pseudomonadati</taxon>
        <taxon>Bacteroidota</taxon>
        <taxon>Cytophagia</taxon>
        <taxon>Cytophagales</taxon>
        <taxon>Spirosomataceae</taxon>
        <taxon>Dyadobacter</taxon>
    </lineage>
</organism>
<gene>
    <name evidence="2" type="ORF">SAMN04487996_1182</name>
</gene>
<evidence type="ECO:0000259" key="1">
    <source>
        <dbReference type="Pfam" id="PF18962"/>
    </source>
</evidence>
<dbReference type="NCBIfam" id="TIGR04183">
    <property type="entry name" value="Por_Secre_tail"/>
    <property type="match status" value="1"/>
</dbReference>
<dbReference type="OrthoDB" id="9811934at2"/>
<keyword evidence="3" id="KW-1185">Reference proteome</keyword>
<protein>
    <submittedName>
        <fullName evidence="2">Por secretion system C-terminal sorting domain-containing protein</fullName>
    </submittedName>
</protein>
<dbReference type="RefSeq" id="WP_090156015.1">
    <property type="nucleotide sequence ID" value="NZ_FNAN01000018.1"/>
</dbReference>
<feature type="domain" description="Secretion system C-terminal sorting" evidence="1">
    <location>
        <begin position="561"/>
        <end position="624"/>
    </location>
</feature>
<dbReference type="AlphaFoldDB" id="A0A1G7TNA2"/>
<accession>A0A1G7TNA2</accession>
<evidence type="ECO:0000313" key="2">
    <source>
        <dbReference type="EMBL" id="SDG36681.1"/>
    </source>
</evidence>
<dbReference type="Pfam" id="PF18962">
    <property type="entry name" value="Por_Secre_tail"/>
    <property type="match status" value="1"/>
</dbReference>
<dbReference type="InterPro" id="IPR026444">
    <property type="entry name" value="Secre_tail"/>
</dbReference>
<reference evidence="3" key="1">
    <citation type="submission" date="2016-10" db="EMBL/GenBank/DDBJ databases">
        <authorList>
            <person name="Varghese N."/>
            <person name="Submissions S."/>
        </authorList>
    </citation>
    <scope>NUCLEOTIDE SEQUENCE [LARGE SCALE GENOMIC DNA]</scope>
    <source>
        <strain evidence="3">DSM 25329</strain>
    </source>
</reference>
<sequence length="633" mass="68194">MFFCTQLLRPGRSAFASICTLALLLLFISSRSFILAQPPAKLWDKTIGGNGDEYQVKVIQTSDGGYMVAGSSPSNASGDKSENSKGNLDYWIIKLNDSGVKQWDKTIGGNGADFLSDIRQTFDGGYILAGTSQSGLSGDKSKGSLSPDAWIVKLSASGSIEWDNTLGGNDGDNVKEIRQTADGGYIFISDSFSGLSGDKTEPSRGSFDLWVVKLNVNGSKAWDRTYGGSDYEMNGSLSLTADGGYIIGGMSGSGISGDKTQANFGQPDYWILKLSSSGVKEWDRTFGGDNSDFFRRIVQTPSGDYLAAGDSYSGISGNKSADNQGPSSRDFWVVKIDGNGNKIWDKAYGRGGQYDEFTSLATTSDGGFVLGGWSLALDPKEDFDFDYWLTKLSPDGAYQWDKTFAGPKQDVLYSVVPTSDRGYIIGGHSYSGAGPDKSENNNGDGDFWIIRLATDPLPVTLAAFTATKEGNTALLQWKTTSESASSEFEIQHSINGKQWNAIGSVAAAGESTTEKPYQFIHTEPVSGQNNFYRLKMIDTDGSFALSSIKALSFGSKDAARIYPNPVSAGHLTVDVNNWETVKKVQISTISALTVYDSGSNPRQTINVNSLPAGVYILKVFKKDGTSEVFRFVR</sequence>
<dbReference type="PANTHER" id="PTHR42754">
    <property type="entry name" value="ENDOGLUCANASE"/>
    <property type="match status" value="1"/>
</dbReference>
<evidence type="ECO:0000313" key="3">
    <source>
        <dbReference type="Proteomes" id="UP000198748"/>
    </source>
</evidence>
<dbReference type="Proteomes" id="UP000198748">
    <property type="component" value="Unassembled WGS sequence"/>
</dbReference>
<dbReference type="EMBL" id="FNAN01000018">
    <property type="protein sequence ID" value="SDG36681.1"/>
    <property type="molecule type" value="Genomic_DNA"/>
</dbReference>
<name>A0A1G7TNA2_9BACT</name>